<dbReference type="EMBL" id="JBHRTR010000045">
    <property type="protein sequence ID" value="MFC3230407.1"/>
    <property type="molecule type" value="Genomic_DNA"/>
</dbReference>
<organism evidence="1 2">
    <name type="scientific">Marinibaculum pumilum</name>
    <dbReference type="NCBI Taxonomy" id="1766165"/>
    <lineage>
        <taxon>Bacteria</taxon>
        <taxon>Pseudomonadati</taxon>
        <taxon>Pseudomonadota</taxon>
        <taxon>Alphaproteobacteria</taxon>
        <taxon>Rhodospirillales</taxon>
        <taxon>Rhodospirillaceae</taxon>
        <taxon>Marinibaculum</taxon>
    </lineage>
</organism>
<dbReference type="Pfam" id="PF01527">
    <property type="entry name" value="HTH_Tnp_1"/>
    <property type="match status" value="1"/>
</dbReference>
<dbReference type="SUPFAM" id="SSF48295">
    <property type="entry name" value="TrpR-like"/>
    <property type="match status" value="1"/>
</dbReference>
<dbReference type="InterPro" id="IPR002514">
    <property type="entry name" value="Transposase_8"/>
</dbReference>
<dbReference type="RefSeq" id="WP_379905556.1">
    <property type="nucleotide sequence ID" value="NZ_JBHRTR010000045.1"/>
</dbReference>
<dbReference type="NCBIfam" id="NF047595">
    <property type="entry name" value="IS66_ISRel24_TnpA"/>
    <property type="match status" value="1"/>
</dbReference>
<proteinExistence type="predicted"/>
<accession>A0ABV7L722</accession>
<comment type="caution">
    <text evidence="1">The sequence shown here is derived from an EMBL/GenBank/DDBJ whole genome shotgun (WGS) entry which is preliminary data.</text>
</comment>
<evidence type="ECO:0000313" key="2">
    <source>
        <dbReference type="Proteomes" id="UP001595528"/>
    </source>
</evidence>
<dbReference type="PANTHER" id="PTHR37936">
    <property type="entry name" value="TRANSPOSASE INSC FOR INSERTION ELEMENT IS2A-RELATED"/>
    <property type="match status" value="1"/>
</dbReference>
<evidence type="ECO:0000313" key="1">
    <source>
        <dbReference type="EMBL" id="MFC3230407.1"/>
    </source>
</evidence>
<dbReference type="InterPro" id="IPR010921">
    <property type="entry name" value="Trp_repressor/repl_initiator"/>
</dbReference>
<protein>
    <submittedName>
        <fullName evidence="1">Transposase</fullName>
    </submittedName>
</protein>
<dbReference type="PANTHER" id="PTHR37936:SF3">
    <property type="entry name" value="TRANSPOSASE INSC FOR INSERTION ELEMENT IS2A-RELATED"/>
    <property type="match status" value="1"/>
</dbReference>
<reference evidence="2" key="1">
    <citation type="journal article" date="2019" name="Int. J. Syst. Evol. Microbiol.">
        <title>The Global Catalogue of Microorganisms (GCM) 10K type strain sequencing project: providing services to taxonomists for standard genome sequencing and annotation.</title>
        <authorList>
            <consortium name="The Broad Institute Genomics Platform"/>
            <consortium name="The Broad Institute Genome Sequencing Center for Infectious Disease"/>
            <person name="Wu L."/>
            <person name="Ma J."/>
        </authorList>
    </citation>
    <scope>NUCLEOTIDE SEQUENCE [LARGE SCALE GENOMIC DNA]</scope>
    <source>
        <strain evidence="2">KCTC 42964</strain>
    </source>
</reference>
<dbReference type="Proteomes" id="UP001595528">
    <property type="component" value="Unassembled WGS sequence"/>
</dbReference>
<keyword evidence="2" id="KW-1185">Reference proteome</keyword>
<name>A0ABV7L722_9PROT</name>
<gene>
    <name evidence="1" type="ORF">ACFOGJ_24370</name>
</gene>
<sequence>MTVERLEILSGVVRRRRWSRADKERLVGETLEPGVTVTEVARRHDLDRGLLYRWRQELGVVRNPEPVGFLPVEVAIAADTAHPEACSSPGGMEIALPDGVRIRVDRTVDAEALSRVLRALGRR</sequence>